<dbReference type="AlphaFoldDB" id="A0A9W9QJS9"/>
<sequence>MCHLITWSYSFCLHADADASSTIPCQKALKAGYECIQSRTTEFRFPVPGKCLECKHKSQESRLNLLRTVRTRNRKAAVDAAFEFDEQEAWNSDSEGMSESEIVLDMPPCPPRARSVPADSTEKTGTWMKYHGGLAKKPEVVLPTLPIVHYSAAIETVEEEDDDEDEDEESLAERGIRWRSWIPLPTRLLRSRSCPKLPSLKDDAEKDGENVKKRSTWQSLGRRFSVK</sequence>
<reference evidence="2" key="1">
    <citation type="submission" date="2022-12" db="EMBL/GenBank/DDBJ databases">
        <authorList>
            <person name="Petersen C."/>
        </authorList>
    </citation>
    <scope>NUCLEOTIDE SEQUENCE</scope>
    <source>
        <strain evidence="2">IBT 35673</strain>
    </source>
</reference>
<reference evidence="2" key="2">
    <citation type="journal article" date="2023" name="IMA Fungus">
        <title>Comparative genomic study of the Penicillium genus elucidates a diverse pangenome and 15 lateral gene transfer events.</title>
        <authorList>
            <person name="Petersen C."/>
            <person name="Sorensen T."/>
            <person name="Nielsen M.R."/>
            <person name="Sondergaard T.E."/>
            <person name="Sorensen J.L."/>
            <person name="Fitzpatrick D.A."/>
            <person name="Frisvad J.C."/>
            <person name="Nielsen K.L."/>
        </authorList>
    </citation>
    <scope>NUCLEOTIDE SEQUENCE</scope>
    <source>
        <strain evidence="2">IBT 35673</strain>
    </source>
</reference>
<evidence type="ECO:0000256" key="1">
    <source>
        <dbReference type="SAM" id="MobiDB-lite"/>
    </source>
</evidence>
<comment type="caution">
    <text evidence="2">The sequence shown here is derived from an EMBL/GenBank/DDBJ whole genome shotgun (WGS) entry which is preliminary data.</text>
</comment>
<dbReference type="Proteomes" id="UP001147695">
    <property type="component" value="Unassembled WGS sequence"/>
</dbReference>
<accession>A0A9W9QJS9</accession>
<evidence type="ECO:0000313" key="3">
    <source>
        <dbReference type="Proteomes" id="UP001147695"/>
    </source>
</evidence>
<proteinExistence type="predicted"/>
<protein>
    <submittedName>
        <fullName evidence="2">Uncharacterized protein</fullName>
    </submittedName>
</protein>
<dbReference type="EMBL" id="JAPZBQ010000003">
    <property type="protein sequence ID" value="KAJ5339225.1"/>
    <property type="molecule type" value="Genomic_DNA"/>
</dbReference>
<name>A0A9W9QJS9_PENBR</name>
<evidence type="ECO:0000313" key="2">
    <source>
        <dbReference type="EMBL" id="KAJ5339225.1"/>
    </source>
</evidence>
<feature type="compositionally biased region" description="Basic and acidic residues" evidence="1">
    <location>
        <begin position="199"/>
        <end position="212"/>
    </location>
</feature>
<feature type="region of interest" description="Disordered" evidence="1">
    <location>
        <begin position="194"/>
        <end position="215"/>
    </location>
</feature>
<organism evidence="2 3">
    <name type="scientific">Penicillium brevicompactum</name>
    <dbReference type="NCBI Taxonomy" id="5074"/>
    <lineage>
        <taxon>Eukaryota</taxon>
        <taxon>Fungi</taxon>
        <taxon>Dikarya</taxon>
        <taxon>Ascomycota</taxon>
        <taxon>Pezizomycotina</taxon>
        <taxon>Eurotiomycetes</taxon>
        <taxon>Eurotiomycetidae</taxon>
        <taxon>Eurotiales</taxon>
        <taxon>Aspergillaceae</taxon>
        <taxon>Penicillium</taxon>
    </lineage>
</organism>
<gene>
    <name evidence="2" type="ORF">N7452_005953</name>
</gene>